<reference evidence="2 3" key="1">
    <citation type="submission" date="2015-07" db="EMBL/GenBank/DDBJ databases">
        <title>Comparative genomics of the Sigatoka disease complex on banana suggests a link between parallel evolutionary changes in Pseudocercospora fijiensis and Pseudocercospora eumusae and increased virulence on the banana host.</title>
        <authorList>
            <person name="Chang T.-C."/>
            <person name="Salvucci A."/>
            <person name="Crous P.W."/>
            <person name="Stergiopoulos I."/>
        </authorList>
    </citation>
    <scope>NUCLEOTIDE SEQUENCE [LARGE SCALE GENOMIC DNA]</scope>
    <source>
        <strain evidence="2 3">CBS 114824</strain>
    </source>
</reference>
<feature type="domain" description="Heterokaryon incompatibility" evidence="1">
    <location>
        <begin position="22"/>
        <end position="106"/>
    </location>
</feature>
<evidence type="ECO:0000259" key="1">
    <source>
        <dbReference type="Pfam" id="PF06985"/>
    </source>
</evidence>
<dbReference type="EMBL" id="LFZN01000022">
    <property type="protein sequence ID" value="KXT04345.1"/>
    <property type="molecule type" value="Genomic_DNA"/>
</dbReference>
<dbReference type="PANTHER" id="PTHR10622">
    <property type="entry name" value="HET DOMAIN-CONTAINING PROTEIN"/>
    <property type="match status" value="1"/>
</dbReference>
<evidence type="ECO:0000313" key="2">
    <source>
        <dbReference type="EMBL" id="KXT04345.1"/>
    </source>
</evidence>
<dbReference type="STRING" id="321146.A0A139HPC8"/>
<sequence length="427" mass="49022">MRLLDTSEITLHEFDSHRAPVYAIVSHRWTDEEVTYQNFLSGTNRDGKGWQKIIQGCRIARLRNIKWLWIDTCCLDKHSSAELTESVNSMFNYYKVAKQCYAFLPDVQVQHSDPAFYDQLQNSTWFTRGWTLQELLASTLVNFYNAKFQLIGVKTRESLFCEALSKITGIGITYLQRPRELRLASIAERMRWASLRETTRVEDMAYCLLGIFDVNMPLIYGEGRKAFTRLQLEIISKSEDESIFAWTSDKPLWKGLLAPSPYAFAGHEAIEQRDIFQRAPFSMTNKGLQLSLPVRADSIGRKGTTLLFPLNCVRISTSNGSIRPREDQIALRIYVKALPDIYNSGLRVFIGDAVREPFGSDQLLYSEMVHRRFIIGRRKSGRAYYKLRLAAEWSHDLYGCSSTVGVFERADAAEGHTYAIYFKQGGM</sequence>
<dbReference type="InterPro" id="IPR010730">
    <property type="entry name" value="HET"/>
</dbReference>
<protein>
    <recommendedName>
        <fullName evidence="1">Heterokaryon incompatibility domain-containing protein</fullName>
    </recommendedName>
</protein>
<dbReference type="Proteomes" id="UP000070133">
    <property type="component" value="Unassembled WGS sequence"/>
</dbReference>
<dbReference type="PANTHER" id="PTHR10622:SF10">
    <property type="entry name" value="HET DOMAIN-CONTAINING PROTEIN"/>
    <property type="match status" value="1"/>
</dbReference>
<dbReference type="AlphaFoldDB" id="A0A139HPC8"/>
<comment type="caution">
    <text evidence="2">The sequence shown here is derived from an EMBL/GenBank/DDBJ whole genome shotgun (WGS) entry which is preliminary data.</text>
</comment>
<dbReference type="Pfam" id="PF06985">
    <property type="entry name" value="HET"/>
    <property type="match status" value="1"/>
</dbReference>
<name>A0A139HPC8_9PEZI</name>
<gene>
    <name evidence="2" type="ORF">AC578_7927</name>
</gene>
<organism evidence="2 3">
    <name type="scientific">Pseudocercospora eumusae</name>
    <dbReference type="NCBI Taxonomy" id="321146"/>
    <lineage>
        <taxon>Eukaryota</taxon>
        <taxon>Fungi</taxon>
        <taxon>Dikarya</taxon>
        <taxon>Ascomycota</taxon>
        <taxon>Pezizomycotina</taxon>
        <taxon>Dothideomycetes</taxon>
        <taxon>Dothideomycetidae</taxon>
        <taxon>Mycosphaerellales</taxon>
        <taxon>Mycosphaerellaceae</taxon>
        <taxon>Pseudocercospora</taxon>
    </lineage>
</organism>
<dbReference type="OrthoDB" id="9977870at2759"/>
<proteinExistence type="predicted"/>
<accession>A0A139HPC8</accession>
<evidence type="ECO:0000313" key="3">
    <source>
        <dbReference type="Proteomes" id="UP000070133"/>
    </source>
</evidence>
<keyword evidence="3" id="KW-1185">Reference proteome</keyword>